<dbReference type="AlphaFoldDB" id="A0AAJ4A403"/>
<dbReference type="Proteomes" id="UP000326061">
    <property type="component" value="Chromosome"/>
</dbReference>
<dbReference type="InterPro" id="IPR004300">
    <property type="entry name" value="Glyco_hydro_57_N"/>
</dbReference>
<evidence type="ECO:0000259" key="4">
    <source>
        <dbReference type="Pfam" id="PF03065"/>
    </source>
</evidence>
<evidence type="ECO:0000256" key="1">
    <source>
        <dbReference type="ARBA" id="ARBA00006821"/>
    </source>
</evidence>
<evidence type="ECO:0000313" key="5">
    <source>
        <dbReference type="EMBL" id="QFR43355.1"/>
    </source>
</evidence>
<sequence length="679" mass="79936">MNLAFIWHMHQPDYRDESGVMQMPWVFLHAIKDYYDMPWMISRHSGLKATFNITPSLILQLKLYYENPQKSDKFLNLWLQDQSSLDMQNYKWMIKICKSVPYETMAASIESYSRLYKKESYEDGEFFDLQVLFILSWCGVYLRTNSRVVKDLLAKQRGYTYEDKLSLLEELREFIAGIFDYYIELKKRGTLSLCTTPLNHPILPLLLDVQSATAANPSTNTPEYSISLKEDAVLHIQKAKDLFVKTFGFLPDGFWPAEGAVDEKSAALLYDYGAEWIATDEDILFRSISSKKRAALYTPYDYNGMCICFRDHQLSDLIGFTYRFWEAKIAVKDFISSLLLIDKTDKSATAFVILDGENAWEFYENNAFYFFDELYKSINSTAWLNTLHIEDIKKLPRKKLNKLAAGSWIGGKLDTWIGQREKNRAWELIFITKRDYEHHKESLDDALNAKITEHFLAAESSDWFWWYGDDHYTEFGLEYDALFRSHLICIYNLMQIEPPFDFFEPIIQKRSSKDFWIYPQSHISPHINGKNDSFFDWIGCGVVYESKFYATMDRKRGPIKKMLYGQDFENIYFAFEADMDEIKNFDFTLRTIIDPIGFDEEVSFDFEGKKEYKSKKSTIAYEVAYEDWVEIKIAKNAIKKQKLYFRFELSKDDMVIQVLPGFGMLEIDTQSDFSDRWFV</sequence>
<organism evidence="5 6">
    <name type="scientific">Sulfurimonas xiamenensis</name>
    <dbReference type="NCBI Taxonomy" id="2590021"/>
    <lineage>
        <taxon>Bacteria</taxon>
        <taxon>Pseudomonadati</taxon>
        <taxon>Campylobacterota</taxon>
        <taxon>Epsilonproteobacteria</taxon>
        <taxon>Campylobacterales</taxon>
        <taxon>Sulfurimonadaceae</taxon>
        <taxon>Sulfurimonas</taxon>
    </lineage>
</organism>
<dbReference type="InterPro" id="IPR027291">
    <property type="entry name" value="Glyco_hydro_38_N_sf"/>
</dbReference>
<dbReference type="CDD" id="cd10796">
    <property type="entry name" value="GH57N_APU"/>
    <property type="match status" value="1"/>
</dbReference>
<dbReference type="RefSeq" id="WP_152299418.1">
    <property type="nucleotide sequence ID" value="NZ_CP041166.1"/>
</dbReference>
<accession>A0AAJ4A403</accession>
<keyword evidence="2 3" id="KW-0119">Carbohydrate metabolism</keyword>
<feature type="domain" description="Glycoside hydrolase family 57 N-terminal" evidence="4">
    <location>
        <begin position="4"/>
        <end position="399"/>
    </location>
</feature>
<dbReference type="EMBL" id="CP041166">
    <property type="protein sequence ID" value="QFR43355.1"/>
    <property type="molecule type" value="Genomic_DNA"/>
</dbReference>
<dbReference type="SUPFAM" id="SSF88713">
    <property type="entry name" value="Glycoside hydrolase/deacetylase"/>
    <property type="match status" value="1"/>
</dbReference>
<dbReference type="PANTHER" id="PTHR36306">
    <property type="entry name" value="ALPHA-AMYLASE-RELATED-RELATED"/>
    <property type="match status" value="1"/>
</dbReference>
<dbReference type="GO" id="GO:0005975">
    <property type="term" value="P:carbohydrate metabolic process"/>
    <property type="evidence" value="ECO:0007669"/>
    <property type="project" value="InterPro"/>
</dbReference>
<dbReference type="KEGG" id="suln:FJR47_05345"/>
<evidence type="ECO:0000256" key="2">
    <source>
        <dbReference type="ARBA" id="ARBA00023277"/>
    </source>
</evidence>
<proteinExistence type="inferred from homology"/>
<dbReference type="PANTHER" id="PTHR36306:SF1">
    <property type="entry name" value="ALPHA-AMYLASE-RELATED"/>
    <property type="match status" value="1"/>
</dbReference>
<dbReference type="InterPro" id="IPR052046">
    <property type="entry name" value="GH57_Enzymes"/>
</dbReference>
<dbReference type="InterPro" id="IPR011330">
    <property type="entry name" value="Glyco_hydro/deAcase_b/a-brl"/>
</dbReference>
<comment type="similarity">
    <text evidence="1 3">Belongs to the glycosyl hydrolase 57 family.</text>
</comment>
<keyword evidence="5" id="KW-0378">Hydrolase</keyword>
<dbReference type="Gene3D" id="3.20.110.10">
    <property type="entry name" value="Glycoside hydrolase 38, N terminal domain"/>
    <property type="match status" value="1"/>
</dbReference>
<gene>
    <name evidence="5" type="ORF">FJR47_05345</name>
</gene>
<name>A0AAJ4A403_9BACT</name>
<keyword evidence="6" id="KW-1185">Reference proteome</keyword>
<dbReference type="GO" id="GO:0016787">
    <property type="term" value="F:hydrolase activity"/>
    <property type="evidence" value="ECO:0007669"/>
    <property type="project" value="UniProtKB-KW"/>
</dbReference>
<evidence type="ECO:0000256" key="3">
    <source>
        <dbReference type="RuleBase" id="RU361196"/>
    </source>
</evidence>
<dbReference type="Pfam" id="PF03065">
    <property type="entry name" value="Glyco_hydro_57"/>
    <property type="match status" value="1"/>
</dbReference>
<protein>
    <submittedName>
        <fullName evidence="5">Glycoside hydrolase</fullName>
    </submittedName>
</protein>
<evidence type="ECO:0000313" key="6">
    <source>
        <dbReference type="Proteomes" id="UP000326061"/>
    </source>
</evidence>
<reference evidence="6" key="1">
    <citation type="submission" date="2019-06" db="EMBL/GenBank/DDBJ databases">
        <title>Sulfurimonas gotlandica sp. nov., a chemoautotrophic and psychrotolerant epsilonproteobacterium isolated from a pelagic redoxcline, and an emended description of the genus Sulfurimonas.</title>
        <authorList>
            <person name="Wang S."/>
            <person name="Jiang L."/>
            <person name="Shao Z."/>
        </authorList>
    </citation>
    <scope>NUCLEOTIDE SEQUENCE [LARGE SCALE GENOMIC DNA]</scope>
    <source>
        <strain evidence="6">1-1N</strain>
    </source>
</reference>